<keyword evidence="3" id="KW-1185">Reference proteome</keyword>
<accession>A0A8J8K7M6</accession>
<organism evidence="2 3">
    <name type="scientific">Frigoriflavimonas asaccharolytica</name>
    <dbReference type="NCBI Taxonomy" id="2735899"/>
    <lineage>
        <taxon>Bacteria</taxon>
        <taxon>Pseudomonadati</taxon>
        <taxon>Bacteroidota</taxon>
        <taxon>Flavobacteriia</taxon>
        <taxon>Flavobacteriales</taxon>
        <taxon>Weeksellaceae</taxon>
        <taxon>Frigoriflavimonas</taxon>
    </lineage>
</organism>
<evidence type="ECO:0000313" key="3">
    <source>
        <dbReference type="Proteomes" id="UP000610746"/>
    </source>
</evidence>
<name>A0A8J8K7M6_9FLAO</name>
<keyword evidence="1" id="KW-0732">Signal</keyword>
<sequence>MKIFKFLLLLILPISIFSQEQSISADFDGDQIADRVYVDDNSGTVTYELSSQKFKKIITEDYLDSGEISLKKKKNGFEIGVNQMRAGNSFQFRYEKSNGKMRLIGMQRYEFGPANNDGSGKSSVNLLTNNYIAEWNHYDLDKSELIKIPSIKKKMVLPKAYFNDLKNVYSLYLDQDIKYYRSEKKKMQKSKN</sequence>
<gene>
    <name evidence="2" type="ORF">HNQ03_000703</name>
</gene>
<comment type="caution">
    <text evidence="2">The sequence shown here is derived from an EMBL/GenBank/DDBJ whole genome shotgun (WGS) entry which is preliminary data.</text>
</comment>
<dbReference type="AlphaFoldDB" id="A0A8J8K7M6"/>
<protein>
    <submittedName>
        <fullName evidence="2">Uncharacterized protein</fullName>
    </submittedName>
</protein>
<dbReference type="Proteomes" id="UP000610746">
    <property type="component" value="Unassembled WGS sequence"/>
</dbReference>
<feature type="chain" id="PRO_5035279377" evidence="1">
    <location>
        <begin position="21"/>
        <end position="192"/>
    </location>
</feature>
<feature type="signal peptide" evidence="1">
    <location>
        <begin position="1"/>
        <end position="20"/>
    </location>
</feature>
<dbReference type="EMBL" id="JABSNO010000004">
    <property type="protein sequence ID" value="NRS91636.1"/>
    <property type="molecule type" value="Genomic_DNA"/>
</dbReference>
<dbReference type="RefSeq" id="WP_173778262.1">
    <property type="nucleotide sequence ID" value="NZ_JABSNO010000004.1"/>
</dbReference>
<evidence type="ECO:0000256" key="1">
    <source>
        <dbReference type="SAM" id="SignalP"/>
    </source>
</evidence>
<proteinExistence type="predicted"/>
<reference evidence="2" key="1">
    <citation type="submission" date="2020-05" db="EMBL/GenBank/DDBJ databases">
        <title>Genomic Encyclopedia of Type Strains, Phase IV (KMG-V): Genome sequencing to study the core and pangenomes of soil and plant-associated prokaryotes.</title>
        <authorList>
            <person name="Whitman W."/>
        </authorList>
    </citation>
    <scope>NUCLEOTIDE SEQUENCE</scope>
    <source>
        <strain evidence="2">16F</strain>
    </source>
</reference>
<evidence type="ECO:0000313" key="2">
    <source>
        <dbReference type="EMBL" id="NRS91636.1"/>
    </source>
</evidence>